<organism evidence="1">
    <name type="scientific">uncultured Campylobacterales bacterium</name>
    <dbReference type="NCBI Taxonomy" id="352960"/>
    <lineage>
        <taxon>Bacteria</taxon>
        <taxon>Pseudomonadati</taxon>
        <taxon>Campylobacterota</taxon>
        <taxon>Epsilonproteobacteria</taxon>
        <taxon>Campylobacterales</taxon>
        <taxon>environmental samples</taxon>
    </lineage>
</organism>
<sequence length="85" mass="9783">MNTLVKHKNHIKHLKFEENIQVYLSSGDMLVIPYSYTPKLLANKELLKNYRLIANGIGIHFIDIDEDISLKGIIQYKLKNSLLAS</sequence>
<name>A0A6S6T6S4_9BACT</name>
<evidence type="ECO:0000313" key="1">
    <source>
        <dbReference type="EMBL" id="CAA6812155.1"/>
    </source>
</evidence>
<accession>A0A6S6T6S4</accession>
<gene>
    <name evidence="1" type="ORF">HELGO_WM52860</name>
</gene>
<dbReference type="Gene3D" id="3.30.2020.40">
    <property type="entry name" value="Uncharacterised protein PF10387, DUF2442"/>
    <property type="match status" value="1"/>
</dbReference>
<dbReference type="Pfam" id="PF10387">
    <property type="entry name" value="DUF2442"/>
    <property type="match status" value="1"/>
</dbReference>
<dbReference type="InterPro" id="IPR018841">
    <property type="entry name" value="DUF2442"/>
</dbReference>
<dbReference type="EMBL" id="CACVAW010000047">
    <property type="protein sequence ID" value="CAA6812155.1"/>
    <property type="molecule type" value="Genomic_DNA"/>
</dbReference>
<reference evidence="1" key="1">
    <citation type="submission" date="2020-01" db="EMBL/GenBank/DDBJ databases">
        <authorList>
            <person name="Meier V. D."/>
            <person name="Meier V D."/>
        </authorList>
    </citation>
    <scope>NUCLEOTIDE SEQUENCE</scope>
    <source>
        <strain evidence="1">HLG_WM_MAG_12</strain>
    </source>
</reference>
<evidence type="ECO:0008006" key="2">
    <source>
        <dbReference type="Google" id="ProtNLM"/>
    </source>
</evidence>
<dbReference type="AlphaFoldDB" id="A0A6S6T6S4"/>
<protein>
    <recommendedName>
        <fullName evidence="2">DUF2442 domain-containing protein</fullName>
    </recommendedName>
</protein>
<proteinExistence type="predicted"/>